<dbReference type="GO" id="GO:0000176">
    <property type="term" value="C:nuclear exosome (RNase complex)"/>
    <property type="evidence" value="ECO:0007669"/>
    <property type="project" value="TreeGrafter"/>
</dbReference>
<dbReference type="GO" id="GO:0071028">
    <property type="term" value="P:nuclear mRNA surveillance"/>
    <property type="evidence" value="ECO:0007669"/>
    <property type="project" value="TreeGrafter"/>
</dbReference>
<evidence type="ECO:0000256" key="7">
    <source>
        <dbReference type="ARBA" id="ARBA00022835"/>
    </source>
</evidence>
<keyword evidence="7" id="KW-0271">Exosome</keyword>
<evidence type="ECO:0000256" key="6">
    <source>
        <dbReference type="ARBA" id="ARBA00022552"/>
    </source>
</evidence>
<feature type="region of interest" description="Disordered" evidence="11">
    <location>
        <begin position="360"/>
        <end position="384"/>
    </location>
</feature>
<evidence type="ECO:0000313" key="14">
    <source>
        <dbReference type="EMBL" id="JAI15193.1"/>
    </source>
</evidence>
<evidence type="ECO:0000256" key="2">
    <source>
        <dbReference type="ARBA" id="ARBA00004604"/>
    </source>
</evidence>
<dbReference type="InterPro" id="IPR027408">
    <property type="entry name" value="PNPase/RNase_PH_dom_sf"/>
</dbReference>
<dbReference type="PANTHER" id="PTHR11097">
    <property type="entry name" value="EXOSOME COMPLEX EXONUCLEASE RIBOSOMAL RNA PROCESSING PROTEIN"/>
    <property type="match status" value="1"/>
</dbReference>
<keyword evidence="9" id="KW-0539">Nucleus</keyword>
<name>A0A0K8TM19_TABBR</name>
<dbReference type="FunFam" id="3.30.230.70:FF:000005">
    <property type="entry name" value="Exosome complex component RRP45"/>
    <property type="match status" value="1"/>
</dbReference>
<comment type="subcellular location">
    <subcellularLocation>
        <location evidence="1">Cytoplasm</location>
    </subcellularLocation>
    <subcellularLocation>
        <location evidence="2">Nucleus</location>
        <location evidence="2">Nucleolus</location>
    </subcellularLocation>
</comment>
<organism evidence="14">
    <name type="scientific">Tabanus bromius</name>
    <name type="common">Band-eyed brown horse fly</name>
    <dbReference type="NCBI Taxonomy" id="304241"/>
    <lineage>
        <taxon>Eukaryota</taxon>
        <taxon>Metazoa</taxon>
        <taxon>Ecdysozoa</taxon>
        <taxon>Arthropoda</taxon>
        <taxon>Hexapoda</taxon>
        <taxon>Insecta</taxon>
        <taxon>Pterygota</taxon>
        <taxon>Neoptera</taxon>
        <taxon>Endopterygota</taxon>
        <taxon>Diptera</taxon>
        <taxon>Brachycera</taxon>
        <taxon>Tabanomorpha</taxon>
        <taxon>Tabanoidea</taxon>
        <taxon>Tabanidae</taxon>
        <taxon>Tabanus</taxon>
    </lineage>
</organism>
<dbReference type="PANTHER" id="PTHR11097:SF14">
    <property type="entry name" value="EXOSOME COMPLEX COMPONENT RRP45"/>
    <property type="match status" value="1"/>
</dbReference>
<accession>A0A0K8TM19</accession>
<dbReference type="GO" id="GO:0000177">
    <property type="term" value="C:cytoplasmic exosome (RNase complex)"/>
    <property type="evidence" value="ECO:0007669"/>
    <property type="project" value="TreeGrafter"/>
</dbReference>
<evidence type="ECO:0000256" key="8">
    <source>
        <dbReference type="ARBA" id="ARBA00022884"/>
    </source>
</evidence>
<keyword evidence="8" id="KW-0694">RNA-binding</keyword>
<evidence type="ECO:0000256" key="5">
    <source>
        <dbReference type="ARBA" id="ARBA00022490"/>
    </source>
</evidence>
<dbReference type="GO" id="GO:0005730">
    <property type="term" value="C:nucleolus"/>
    <property type="evidence" value="ECO:0007669"/>
    <property type="project" value="UniProtKB-SubCell"/>
</dbReference>
<dbReference type="GO" id="GO:0071035">
    <property type="term" value="P:nuclear polyadenylation-dependent rRNA catabolic process"/>
    <property type="evidence" value="ECO:0007669"/>
    <property type="project" value="TreeGrafter"/>
</dbReference>
<keyword evidence="6" id="KW-0698">rRNA processing</keyword>
<dbReference type="AlphaFoldDB" id="A0A0K8TM19"/>
<proteinExistence type="evidence at transcript level"/>
<dbReference type="Pfam" id="PF03725">
    <property type="entry name" value="RNase_PH_C"/>
    <property type="match status" value="1"/>
</dbReference>
<dbReference type="GO" id="GO:0034476">
    <property type="term" value="P:U5 snRNA 3'-end processing"/>
    <property type="evidence" value="ECO:0007669"/>
    <property type="project" value="TreeGrafter"/>
</dbReference>
<dbReference type="InterPro" id="IPR015847">
    <property type="entry name" value="ExoRNase_PH_dom2"/>
</dbReference>
<dbReference type="InterPro" id="IPR050590">
    <property type="entry name" value="Exosome_comp_Rrp42_subfam"/>
</dbReference>
<evidence type="ECO:0000259" key="13">
    <source>
        <dbReference type="Pfam" id="PF03725"/>
    </source>
</evidence>
<sequence>MKDAPLSTSEKNFVLQCIKQNKRLDGRKFDEFRPMEIILSSNWGGVIVCLGETKVFAQASCEVGQPKSQRPNEGLVYINVDIGPLAASNYQSGSNEVTVQVNRILEKIIKDSGCVDLESLCISSEEKVWILRVNVNILNPDGNIIDCASIAALTALLHFKRPDVTVEGEETIIHTHEERDPIPIVLHHYPISISFATFNDGEVAVADPTVIEERCSEANMIFGINSYRELCCLNLGGTTLTSTNLLLMCSNKAAHRAKFVVEKIKAVIADDANARNEGKPVGFGVAVEDGRLVAPPFERIPLKLTNLGDIQSIVLKGEFAGDIGNMENKYELPMGENTGNVKFVDDNSDSDDSIVFEDNYATSSHSGQTKTTKMETQNVNTDSDSEEEIMILENKEFV</sequence>
<dbReference type="GO" id="GO:0016075">
    <property type="term" value="P:rRNA catabolic process"/>
    <property type="evidence" value="ECO:0007669"/>
    <property type="project" value="TreeGrafter"/>
</dbReference>
<dbReference type="InterPro" id="IPR020568">
    <property type="entry name" value="Ribosomal_Su5_D2-typ_SF"/>
</dbReference>
<evidence type="ECO:0000256" key="11">
    <source>
        <dbReference type="SAM" id="MobiDB-lite"/>
    </source>
</evidence>
<dbReference type="InterPro" id="IPR036345">
    <property type="entry name" value="ExoRNase_PH_dom2_sf"/>
</dbReference>
<dbReference type="GO" id="GO:0071038">
    <property type="term" value="P:TRAMP-dependent tRNA surveillance pathway"/>
    <property type="evidence" value="ECO:0007669"/>
    <property type="project" value="TreeGrafter"/>
</dbReference>
<evidence type="ECO:0000256" key="1">
    <source>
        <dbReference type="ARBA" id="ARBA00004496"/>
    </source>
</evidence>
<dbReference type="CDD" id="cd11368">
    <property type="entry name" value="RNase_PH_RRP45"/>
    <property type="match status" value="1"/>
</dbReference>
<dbReference type="InterPro" id="IPR033100">
    <property type="entry name" value="Rrp45"/>
</dbReference>
<evidence type="ECO:0000259" key="12">
    <source>
        <dbReference type="Pfam" id="PF01138"/>
    </source>
</evidence>
<feature type="compositionally biased region" description="Polar residues" evidence="11">
    <location>
        <begin position="360"/>
        <end position="382"/>
    </location>
</feature>
<dbReference type="InterPro" id="IPR001247">
    <property type="entry name" value="ExoRNase_PH_dom1"/>
</dbReference>
<dbReference type="GO" id="GO:0035925">
    <property type="term" value="F:mRNA 3'-UTR AU-rich region binding"/>
    <property type="evidence" value="ECO:0007669"/>
    <property type="project" value="TreeGrafter"/>
</dbReference>
<reference evidence="14" key="1">
    <citation type="journal article" date="2015" name="Insect Biochem. Mol. Biol.">
        <title>An insight into the sialome of the horse fly, Tabanus bromius.</title>
        <authorList>
            <person name="Ribeiro J.M."/>
            <person name="Kazimirova M."/>
            <person name="Takac P."/>
            <person name="Andersen J.F."/>
            <person name="Francischetti I.M."/>
        </authorList>
    </citation>
    <scope>NUCLEOTIDE SEQUENCE</scope>
</reference>
<dbReference type="GO" id="GO:0034475">
    <property type="term" value="P:U4 snRNA 3'-end processing"/>
    <property type="evidence" value="ECO:0007669"/>
    <property type="project" value="TreeGrafter"/>
</dbReference>
<dbReference type="Pfam" id="PF01138">
    <property type="entry name" value="RNase_PH"/>
    <property type="match status" value="1"/>
</dbReference>
<protein>
    <recommendedName>
        <fullName evidence="4">Exosome complex component RRP45</fullName>
    </recommendedName>
    <alternativeName>
        <fullName evidence="10">Exosome component 9</fullName>
    </alternativeName>
</protein>
<evidence type="ECO:0000256" key="10">
    <source>
        <dbReference type="ARBA" id="ARBA00032660"/>
    </source>
</evidence>
<dbReference type="GO" id="GO:0000467">
    <property type="term" value="P:exonucleolytic trimming to generate mature 3'-end of 5.8S rRNA from tricistronic rRNA transcript (SSU-rRNA, 5.8S rRNA, LSU-rRNA)"/>
    <property type="evidence" value="ECO:0007669"/>
    <property type="project" value="TreeGrafter"/>
</dbReference>
<evidence type="ECO:0000256" key="3">
    <source>
        <dbReference type="ARBA" id="ARBA00006678"/>
    </source>
</evidence>
<evidence type="ECO:0000256" key="9">
    <source>
        <dbReference type="ARBA" id="ARBA00023242"/>
    </source>
</evidence>
<dbReference type="Gene3D" id="3.30.230.70">
    <property type="entry name" value="GHMP Kinase, N-terminal domain"/>
    <property type="match status" value="1"/>
</dbReference>
<feature type="domain" description="Exoribonuclease phosphorolytic" evidence="12">
    <location>
        <begin position="31"/>
        <end position="162"/>
    </location>
</feature>
<evidence type="ECO:0000256" key="4">
    <source>
        <dbReference type="ARBA" id="ARBA00019572"/>
    </source>
</evidence>
<dbReference type="GO" id="GO:0034473">
    <property type="term" value="P:U1 snRNA 3'-end processing"/>
    <property type="evidence" value="ECO:0007669"/>
    <property type="project" value="TreeGrafter"/>
</dbReference>
<keyword evidence="5" id="KW-0963">Cytoplasm</keyword>
<comment type="similarity">
    <text evidence="3">Belongs to the RNase PH family.</text>
</comment>
<dbReference type="SUPFAM" id="SSF54211">
    <property type="entry name" value="Ribosomal protein S5 domain 2-like"/>
    <property type="match status" value="1"/>
</dbReference>
<dbReference type="SUPFAM" id="SSF55666">
    <property type="entry name" value="Ribonuclease PH domain 2-like"/>
    <property type="match status" value="1"/>
</dbReference>
<feature type="domain" description="Exoribonuclease phosphorolytic" evidence="13">
    <location>
        <begin position="188"/>
        <end position="246"/>
    </location>
</feature>
<dbReference type="EMBL" id="GDAI01002410">
    <property type="protein sequence ID" value="JAI15193.1"/>
    <property type="molecule type" value="mRNA"/>
</dbReference>